<reference evidence="7" key="1">
    <citation type="submission" date="2020-12" db="EMBL/GenBank/DDBJ databases">
        <title>Metabolic potential, ecology and presence of endohyphal bacteria is reflected in genomic diversity of Mucoromycotina.</title>
        <authorList>
            <person name="Muszewska A."/>
            <person name="Okrasinska A."/>
            <person name="Steczkiewicz K."/>
            <person name="Drgas O."/>
            <person name="Orlowska M."/>
            <person name="Perlinska-Lenart U."/>
            <person name="Aleksandrzak-Piekarczyk T."/>
            <person name="Szatraj K."/>
            <person name="Zielenkiewicz U."/>
            <person name="Pilsyk S."/>
            <person name="Malc E."/>
            <person name="Mieczkowski P."/>
            <person name="Kruszewska J.S."/>
            <person name="Biernat P."/>
            <person name="Pawlowska J."/>
        </authorList>
    </citation>
    <scope>NUCLEOTIDE SEQUENCE</scope>
    <source>
        <strain evidence="7">WA0000067209</strain>
    </source>
</reference>
<comment type="subcellular location">
    <subcellularLocation>
        <location evidence="1">Membrane</location>
        <topology evidence="1">Multi-pass membrane protein</topology>
    </subcellularLocation>
</comment>
<evidence type="ECO:0000256" key="4">
    <source>
        <dbReference type="ARBA" id="ARBA00022989"/>
    </source>
</evidence>
<evidence type="ECO:0000256" key="5">
    <source>
        <dbReference type="ARBA" id="ARBA00023136"/>
    </source>
</evidence>
<dbReference type="PANTHER" id="PTHR11266:SF93">
    <property type="entry name" value="INTEGRAL MEMBRANE PROTEIN 25D9-6"/>
    <property type="match status" value="1"/>
</dbReference>
<dbReference type="EMBL" id="JAEPQZ010000001">
    <property type="protein sequence ID" value="KAG2186407.1"/>
    <property type="molecule type" value="Genomic_DNA"/>
</dbReference>
<feature type="transmembrane region" description="Helical" evidence="6">
    <location>
        <begin position="59"/>
        <end position="78"/>
    </location>
</feature>
<feature type="transmembrane region" description="Helical" evidence="6">
    <location>
        <begin position="98"/>
        <end position="122"/>
    </location>
</feature>
<dbReference type="AlphaFoldDB" id="A0A8H7Q5M2"/>
<keyword evidence="5 6" id="KW-0472">Membrane</keyword>
<keyword evidence="3 6" id="KW-0812">Transmembrane</keyword>
<accession>A0A8H7Q5M2</accession>
<keyword evidence="4 6" id="KW-1133">Transmembrane helix</keyword>
<evidence type="ECO:0000313" key="8">
    <source>
        <dbReference type="Proteomes" id="UP000654370"/>
    </source>
</evidence>
<dbReference type="InterPro" id="IPR007248">
    <property type="entry name" value="Mpv17_PMP22"/>
</dbReference>
<feature type="transmembrane region" description="Helical" evidence="6">
    <location>
        <begin position="165"/>
        <end position="183"/>
    </location>
</feature>
<proteinExistence type="inferred from homology"/>
<comment type="similarity">
    <text evidence="2 6">Belongs to the peroxisomal membrane protein PXMP2/4 family.</text>
</comment>
<evidence type="ECO:0000256" key="2">
    <source>
        <dbReference type="ARBA" id="ARBA00006824"/>
    </source>
</evidence>
<dbReference type="Pfam" id="PF04117">
    <property type="entry name" value="Mpv17_PMP22"/>
    <property type="match status" value="1"/>
</dbReference>
<keyword evidence="8" id="KW-1185">Reference proteome</keyword>
<evidence type="ECO:0000256" key="3">
    <source>
        <dbReference type="ARBA" id="ARBA00022692"/>
    </source>
</evidence>
<dbReference type="PANTHER" id="PTHR11266">
    <property type="entry name" value="PEROXISOMAL MEMBRANE PROTEIN 2, PXMP2 MPV17"/>
    <property type="match status" value="1"/>
</dbReference>
<evidence type="ECO:0008006" key="9">
    <source>
        <dbReference type="Google" id="ProtNLM"/>
    </source>
</evidence>
<evidence type="ECO:0000256" key="1">
    <source>
        <dbReference type="ARBA" id="ARBA00004141"/>
    </source>
</evidence>
<evidence type="ECO:0000256" key="6">
    <source>
        <dbReference type="RuleBase" id="RU363053"/>
    </source>
</evidence>
<name>A0A8H7Q5M2_MORIS</name>
<organism evidence="7 8">
    <name type="scientific">Mortierella isabellina</name>
    <name type="common">Filamentous fungus</name>
    <name type="synonym">Umbelopsis isabellina</name>
    <dbReference type="NCBI Taxonomy" id="91625"/>
    <lineage>
        <taxon>Eukaryota</taxon>
        <taxon>Fungi</taxon>
        <taxon>Fungi incertae sedis</taxon>
        <taxon>Mucoromycota</taxon>
        <taxon>Mucoromycotina</taxon>
        <taxon>Umbelopsidomycetes</taxon>
        <taxon>Umbelopsidales</taxon>
        <taxon>Umbelopsidaceae</taxon>
        <taxon>Umbelopsis</taxon>
    </lineage>
</organism>
<sequence>MSAPAKPSLLTLYLTELAAHPLRTKAITSSVLAGLQEFTAQKLSGAKSPNQSGPVDKRVVQMAAYGFLVSGPLNHVLYDILNRVFAGKTGPKAKLLQLLASNLIISPIFNCVYLSAMAIIAGARQPHQIVNAVKNGWFRMQKVSWVISPITMTFAQNFLPPHTWVPFFNLVAFVFGTYMNTMIKKRQIKAAEEAHGKKQ</sequence>
<comment type="caution">
    <text evidence="7">The sequence shown here is derived from an EMBL/GenBank/DDBJ whole genome shotgun (WGS) entry which is preliminary data.</text>
</comment>
<dbReference type="OrthoDB" id="860at2759"/>
<evidence type="ECO:0000313" key="7">
    <source>
        <dbReference type="EMBL" id="KAG2186407.1"/>
    </source>
</evidence>
<dbReference type="GO" id="GO:0005778">
    <property type="term" value="C:peroxisomal membrane"/>
    <property type="evidence" value="ECO:0007669"/>
    <property type="project" value="TreeGrafter"/>
</dbReference>
<dbReference type="Proteomes" id="UP000654370">
    <property type="component" value="Unassembled WGS sequence"/>
</dbReference>
<protein>
    <recommendedName>
        <fullName evidence="9">Integral membrane protein</fullName>
    </recommendedName>
</protein>
<gene>
    <name evidence="7" type="ORF">INT43_002845</name>
</gene>